<keyword evidence="2" id="KW-1185">Reference proteome</keyword>
<proteinExistence type="predicted"/>
<organism evidence="1 2">
    <name type="scientific">Thanatephorus cucumeris (strain AG1-IA)</name>
    <name type="common">Rice sheath blight fungus</name>
    <name type="synonym">Rhizoctonia solani</name>
    <dbReference type="NCBI Taxonomy" id="983506"/>
    <lineage>
        <taxon>Eukaryota</taxon>
        <taxon>Fungi</taxon>
        <taxon>Dikarya</taxon>
        <taxon>Basidiomycota</taxon>
        <taxon>Agaricomycotina</taxon>
        <taxon>Agaricomycetes</taxon>
        <taxon>Cantharellales</taxon>
        <taxon>Ceratobasidiaceae</taxon>
        <taxon>Rhizoctonia</taxon>
        <taxon>Rhizoctonia solani AG-1</taxon>
    </lineage>
</organism>
<name>L8WNZ4_THACA</name>
<dbReference type="OrthoDB" id="2422840at2759"/>
<dbReference type="AlphaFoldDB" id="L8WNZ4"/>
<comment type="caution">
    <text evidence="1">The sequence shown here is derived from an EMBL/GenBank/DDBJ whole genome shotgun (WGS) entry which is preliminary data.</text>
</comment>
<dbReference type="Proteomes" id="UP000011668">
    <property type="component" value="Unassembled WGS sequence"/>
</dbReference>
<evidence type="ECO:0000313" key="2">
    <source>
        <dbReference type="Proteomes" id="UP000011668"/>
    </source>
</evidence>
<dbReference type="HOGENOM" id="CLU_2348134_0_0_1"/>
<protein>
    <submittedName>
        <fullName evidence="1">Uncharacterized protein</fullName>
    </submittedName>
</protein>
<gene>
    <name evidence="1" type="ORF">AG1IA_07475</name>
</gene>
<accession>L8WNZ4</accession>
<evidence type="ECO:0000313" key="1">
    <source>
        <dbReference type="EMBL" id="ELU38488.1"/>
    </source>
</evidence>
<reference evidence="1 2" key="1">
    <citation type="journal article" date="2013" name="Nat. Commun.">
        <title>The evolution and pathogenic mechanisms of the rice sheath blight pathogen.</title>
        <authorList>
            <person name="Zheng A."/>
            <person name="Lin R."/>
            <person name="Xu L."/>
            <person name="Qin P."/>
            <person name="Tang C."/>
            <person name="Ai P."/>
            <person name="Zhang D."/>
            <person name="Liu Y."/>
            <person name="Sun Z."/>
            <person name="Feng H."/>
            <person name="Wang Y."/>
            <person name="Chen Y."/>
            <person name="Liang X."/>
            <person name="Fu R."/>
            <person name="Li Q."/>
            <person name="Zhang J."/>
            <person name="Yu X."/>
            <person name="Xie Z."/>
            <person name="Ding L."/>
            <person name="Guan P."/>
            <person name="Tang J."/>
            <person name="Liang Y."/>
            <person name="Wang S."/>
            <person name="Deng Q."/>
            <person name="Li S."/>
            <person name="Zhu J."/>
            <person name="Wang L."/>
            <person name="Liu H."/>
            <person name="Li P."/>
        </authorList>
    </citation>
    <scope>NUCLEOTIDE SEQUENCE [LARGE SCALE GENOMIC DNA]</scope>
    <source>
        <strain evidence="2">AG-1 IA</strain>
    </source>
</reference>
<sequence length="97" mass="10643">MKVGTERAGSYVQFTEQGVIFSACLHPVSPHAPTDISLPVDPVNKLLASRAQDLVPYTEEFKLSVEEQHAVKGVFGRVLGLKKRPIPSLEGMLAEER</sequence>
<dbReference type="EMBL" id="AFRT01002158">
    <property type="protein sequence ID" value="ELU38488.1"/>
    <property type="molecule type" value="Genomic_DNA"/>
</dbReference>